<protein>
    <recommendedName>
        <fullName evidence="2">histidine kinase</fullName>
        <ecNumber evidence="2">2.7.13.3</ecNumber>
    </recommendedName>
</protein>
<name>A0ABT1W946_9PROT</name>
<dbReference type="CDD" id="cd00082">
    <property type="entry name" value="HisKA"/>
    <property type="match status" value="1"/>
</dbReference>
<dbReference type="SMART" id="SM00388">
    <property type="entry name" value="HisKA"/>
    <property type="match status" value="1"/>
</dbReference>
<keyword evidence="6" id="KW-0812">Transmembrane</keyword>
<reference evidence="9 10" key="1">
    <citation type="submission" date="2022-06" db="EMBL/GenBank/DDBJ databases">
        <title>Endosaccharibacter gen. nov., sp. nov., endophytic bacteria isolated from sugarcane.</title>
        <authorList>
            <person name="Pitiwittayakul N."/>
            <person name="Yukphan P."/>
            <person name="Charoenyingcharoen P."/>
            <person name="Tanasupawat S."/>
        </authorList>
    </citation>
    <scope>NUCLEOTIDE SEQUENCE [LARGE SCALE GENOMIC DNA]</scope>
    <source>
        <strain evidence="9 10">KSS8</strain>
    </source>
</reference>
<feature type="transmembrane region" description="Helical" evidence="6">
    <location>
        <begin position="50"/>
        <end position="69"/>
    </location>
</feature>
<evidence type="ECO:0000313" key="10">
    <source>
        <dbReference type="Proteomes" id="UP001524587"/>
    </source>
</evidence>
<dbReference type="InterPro" id="IPR036097">
    <property type="entry name" value="HisK_dim/P_sf"/>
</dbReference>
<feature type="transmembrane region" description="Helical" evidence="6">
    <location>
        <begin position="15"/>
        <end position="38"/>
    </location>
</feature>
<dbReference type="Pfam" id="PF02518">
    <property type="entry name" value="HATPase_c"/>
    <property type="match status" value="1"/>
</dbReference>
<dbReference type="SMART" id="SM00387">
    <property type="entry name" value="HATPase_c"/>
    <property type="match status" value="1"/>
</dbReference>
<feature type="region of interest" description="Disordered" evidence="5">
    <location>
        <begin position="674"/>
        <end position="699"/>
    </location>
</feature>
<dbReference type="InterPro" id="IPR004358">
    <property type="entry name" value="Sig_transdc_His_kin-like_C"/>
</dbReference>
<dbReference type="Gene3D" id="3.30.565.10">
    <property type="entry name" value="Histidine kinase-like ATPase, C-terminal domain"/>
    <property type="match status" value="1"/>
</dbReference>
<dbReference type="Gene3D" id="1.10.287.130">
    <property type="match status" value="1"/>
</dbReference>
<dbReference type="Pfam" id="PF00512">
    <property type="entry name" value="HisKA"/>
    <property type="match status" value="1"/>
</dbReference>
<dbReference type="Pfam" id="PF00072">
    <property type="entry name" value="Response_reg"/>
    <property type="match status" value="1"/>
</dbReference>
<evidence type="ECO:0000256" key="6">
    <source>
        <dbReference type="SAM" id="Phobius"/>
    </source>
</evidence>
<feature type="compositionally biased region" description="Low complexity" evidence="5">
    <location>
        <begin position="685"/>
        <end position="695"/>
    </location>
</feature>
<feature type="transmembrane region" description="Helical" evidence="6">
    <location>
        <begin position="118"/>
        <end position="142"/>
    </location>
</feature>
<dbReference type="InterPro" id="IPR036890">
    <property type="entry name" value="HATPase_C_sf"/>
</dbReference>
<dbReference type="InterPro" id="IPR001789">
    <property type="entry name" value="Sig_transdc_resp-reg_receiver"/>
</dbReference>
<feature type="modified residue" description="4-aspartylphosphate" evidence="4">
    <location>
        <position position="751"/>
    </location>
</feature>
<evidence type="ECO:0000313" key="9">
    <source>
        <dbReference type="EMBL" id="MCQ8278762.1"/>
    </source>
</evidence>
<dbReference type="Gene3D" id="3.30.450.20">
    <property type="entry name" value="PAS domain"/>
    <property type="match status" value="1"/>
</dbReference>
<keyword evidence="3 4" id="KW-0597">Phosphoprotein</keyword>
<feature type="transmembrane region" description="Helical" evidence="6">
    <location>
        <begin position="149"/>
        <end position="170"/>
    </location>
</feature>
<dbReference type="PANTHER" id="PTHR43065:SF42">
    <property type="entry name" value="TWO-COMPONENT SENSOR PPRA"/>
    <property type="match status" value="1"/>
</dbReference>
<comment type="caution">
    <text evidence="9">The sequence shown here is derived from an EMBL/GenBank/DDBJ whole genome shotgun (WGS) entry which is preliminary data.</text>
</comment>
<dbReference type="PRINTS" id="PR00344">
    <property type="entry name" value="BCTRLSENSOR"/>
</dbReference>
<dbReference type="SUPFAM" id="SSF55874">
    <property type="entry name" value="ATPase domain of HSP90 chaperone/DNA topoisomerase II/histidine kinase"/>
    <property type="match status" value="1"/>
</dbReference>
<dbReference type="InterPro" id="IPR035965">
    <property type="entry name" value="PAS-like_dom_sf"/>
</dbReference>
<dbReference type="InterPro" id="IPR003594">
    <property type="entry name" value="HATPase_dom"/>
</dbReference>
<feature type="domain" description="Response regulatory" evidence="8">
    <location>
        <begin position="701"/>
        <end position="817"/>
    </location>
</feature>
<dbReference type="SUPFAM" id="SSF52172">
    <property type="entry name" value="CheY-like"/>
    <property type="match status" value="1"/>
</dbReference>
<dbReference type="SMART" id="SM00448">
    <property type="entry name" value="REC"/>
    <property type="match status" value="1"/>
</dbReference>
<dbReference type="EC" id="2.7.13.3" evidence="2"/>
<feature type="transmembrane region" description="Helical" evidence="6">
    <location>
        <begin position="224"/>
        <end position="242"/>
    </location>
</feature>
<feature type="transmembrane region" description="Helical" evidence="6">
    <location>
        <begin position="248"/>
        <end position="269"/>
    </location>
</feature>
<evidence type="ECO:0000256" key="4">
    <source>
        <dbReference type="PROSITE-ProRule" id="PRU00169"/>
    </source>
</evidence>
<gene>
    <name evidence="9" type="ORF">NFI95_09885</name>
</gene>
<evidence type="ECO:0000256" key="3">
    <source>
        <dbReference type="ARBA" id="ARBA00022553"/>
    </source>
</evidence>
<proteinExistence type="predicted"/>
<evidence type="ECO:0000256" key="5">
    <source>
        <dbReference type="SAM" id="MobiDB-lite"/>
    </source>
</evidence>
<feature type="domain" description="Histidine kinase" evidence="7">
    <location>
        <begin position="455"/>
        <end position="678"/>
    </location>
</feature>
<dbReference type="InterPro" id="IPR011006">
    <property type="entry name" value="CheY-like_superfamily"/>
</dbReference>
<sequence>MQDRIDRSTKLTLEWVVRVGSFLAASLGAATLLGWLALTADRTTSLPSPPVAPPTAIGLFLSGSALAWLQAGHRRIASIAAWLLLVMAGSLALLRVLRFDDPMTAFLLGEVRPLRHGHLVRIAGTSATALILFSIGMLAMAGRWRGRRLVFTATTLCGLSLTGITVIFYAYDVDPAASLGFYRQMSPPVAVGLFVLFLASLAIEPERGWLRPLISGHPNGRASRAQIALIVTIPFLAGFLLLQGEQRHLLSLNAAMALMVICTVVPMVIQILRDGRVLDVLETRRQEAVAAEALLNVELEQRVRDRTARLTQSQAWLRGFVDQSVDGLALLRLDRDGQLHIETLSPSLAGQYDAVVGAKMPQPALDVLPAEVVEELLGHVAACIAAHGPHRYRAHRTTRKGVRLLDVIMAPITLDNVVSDQFFAASVRDITDAEQREELLRQSQKMEAVGQLTGGLAHDFNNLLAGISGSLEMIQSRLAQNRTDDIDRYLSTAQEAGRRAAALTHRLLAFSRRQTLDPRPVEIDRIIADMEDLIRRTMGPAVTVIVRPSPLPWTSLIDANQFENALLNLCLNARDAMPNGGRLTITTFNDVVTCDGTVHDLPAGDYVRVRVADTGVGMSPDVVARAFDPFFTTKPIGQGTGLGLSMIYGFARQSGGHVALTSELGRGTFIDLQLPRRSAPPAPSAPSSESVPEPVEGGGRTVLVVDDEPAIRMLVRDVLFERGYRVLDAEDGIGGLNILRSRETIDLLVTDVGLPNGMNGRQMADAARSLRPGLRVLFITGYAEASVLGDEALEEGMELLTKPFTIGRLMDRVSSLARSDAAIAGRG</sequence>
<organism evidence="9 10">
    <name type="scientific">Endosaccharibacter trunci</name>
    <dbReference type="NCBI Taxonomy" id="2812733"/>
    <lineage>
        <taxon>Bacteria</taxon>
        <taxon>Pseudomonadati</taxon>
        <taxon>Pseudomonadota</taxon>
        <taxon>Alphaproteobacteria</taxon>
        <taxon>Acetobacterales</taxon>
        <taxon>Acetobacteraceae</taxon>
        <taxon>Endosaccharibacter</taxon>
    </lineage>
</organism>
<dbReference type="PROSITE" id="PS50110">
    <property type="entry name" value="RESPONSE_REGULATORY"/>
    <property type="match status" value="1"/>
</dbReference>
<evidence type="ECO:0000256" key="1">
    <source>
        <dbReference type="ARBA" id="ARBA00000085"/>
    </source>
</evidence>
<feature type="transmembrane region" description="Helical" evidence="6">
    <location>
        <begin position="76"/>
        <end position="98"/>
    </location>
</feature>
<dbReference type="Gene3D" id="3.40.50.2300">
    <property type="match status" value="1"/>
</dbReference>
<dbReference type="Proteomes" id="UP001524587">
    <property type="component" value="Unassembled WGS sequence"/>
</dbReference>
<dbReference type="SUPFAM" id="SSF47384">
    <property type="entry name" value="Homodimeric domain of signal transducing histidine kinase"/>
    <property type="match status" value="1"/>
</dbReference>
<dbReference type="InterPro" id="IPR003661">
    <property type="entry name" value="HisK_dim/P_dom"/>
</dbReference>
<evidence type="ECO:0000256" key="2">
    <source>
        <dbReference type="ARBA" id="ARBA00012438"/>
    </source>
</evidence>
<dbReference type="InterPro" id="IPR005467">
    <property type="entry name" value="His_kinase_dom"/>
</dbReference>
<dbReference type="SUPFAM" id="SSF55785">
    <property type="entry name" value="PYP-like sensor domain (PAS domain)"/>
    <property type="match status" value="1"/>
</dbReference>
<accession>A0ABT1W946</accession>
<comment type="catalytic activity">
    <reaction evidence="1">
        <text>ATP + protein L-histidine = ADP + protein N-phospho-L-histidine.</text>
        <dbReference type="EC" id="2.7.13.3"/>
    </reaction>
</comment>
<evidence type="ECO:0000259" key="8">
    <source>
        <dbReference type="PROSITE" id="PS50110"/>
    </source>
</evidence>
<dbReference type="EMBL" id="JAMSKV010000007">
    <property type="protein sequence ID" value="MCQ8278762.1"/>
    <property type="molecule type" value="Genomic_DNA"/>
</dbReference>
<keyword evidence="6" id="KW-0472">Membrane</keyword>
<keyword evidence="6" id="KW-1133">Transmembrane helix</keyword>
<keyword evidence="10" id="KW-1185">Reference proteome</keyword>
<dbReference type="PANTHER" id="PTHR43065">
    <property type="entry name" value="SENSOR HISTIDINE KINASE"/>
    <property type="match status" value="1"/>
</dbReference>
<evidence type="ECO:0000259" key="7">
    <source>
        <dbReference type="PROSITE" id="PS50109"/>
    </source>
</evidence>
<dbReference type="RefSeq" id="WP_422864239.1">
    <property type="nucleotide sequence ID" value="NZ_JAMSKV010000007.1"/>
</dbReference>
<dbReference type="PROSITE" id="PS50109">
    <property type="entry name" value="HIS_KIN"/>
    <property type="match status" value="1"/>
</dbReference>